<evidence type="ECO:0000256" key="11">
    <source>
        <dbReference type="ARBA" id="ARBA00041642"/>
    </source>
</evidence>
<proteinExistence type="inferred from homology"/>
<keyword evidence="8" id="KW-0496">Mitochondrion</keyword>
<dbReference type="GeneTree" id="ENSGT00940000169795"/>
<dbReference type="InterPro" id="IPR008433">
    <property type="entry name" value="Cyt_c_oxidase_suVIIB"/>
</dbReference>
<evidence type="ECO:0000313" key="13">
    <source>
        <dbReference type="Ensembl" id="ENSPTXP00000014783.1"/>
    </source>
</evidence>
<dbReference type="Proteomes" id="UP000472273">
    <property type="component" value="Unplaced"/>
</dbReference>
<comment type="subcellular location">
    <subcellularLocation>
        <location evidence="1">Mitochondrion inner membrane</location>
        <topology evidence="1">Single-pass membrane protein</topology>
    </subcellularLocation>
</comment>
<dbReference type="Gene3D" id="4.10.51.10">
    <property type="entry name" value="Cytochrome C Oxidase, chain K"/>
    <property type="match status" value="1"/>
</dbReference>
<protein>
    <recommendedName>
        <fullName evidence="10">Cytochrome c oxidase subunit 7B, mitochondrial</fullName>
    </recommendedName>
    <alternativeName>
        <fullName evidence="11">Cytochrome c oxidase polypeptide VIIb</fullName>
    </alternativeName>
</protein>
<accession>A0A670YZ72</accession>
<keyword evidence="7 12" id="KW-1133">Transmembrane helix</keyword>
<dbReference type="GO" id="GO:0045277">
    <property type="term" value="C:respiratory chain complex IV"/>
    <property type="evidence" value="ECO:0007669"/>
    <property type="project" value="TreeGrafter"/>
</dbReference>
<comment type="similarity">
    <text evidence="3">Belongs to the cytochrome c oxidase VIIb family.</text>
</comment>
<evidence type="ECO:0000256" key="4">
    <source>
        <dbReference type="ARBA" id="ARBA00022692"/>
    </source>
</evidence>
<evidence type="ECO:0000256" key="12">
    <source>
        <dbReference type="SAM" id="Phobius"/>
    </source>
</evidence>
<reference evidence="13" key="1">
    <citation type="submission" date="2025-08" db="UniProtKB">
        <authorList>
            <consortium name="Ensembl"/>
        </authorList>
    </citation>
    <scope>IDENTIFICATION</scope>
</reference>
<evidence type="ECO:0000256" key="2">
    <source>
        <dbReference type="ARBA" id="ARBA00004673"/>
    </source>
</evidence>
<evidence type="ECO:0000256" key="9">
    <source>
        <dbReference type="ARBA" id="ARBA00023136"/>
    </source>
</evidence>
<name>A0A670YZ72_PSETE</name>
<evidence type="ECO:0000256" key="3">
    <source>
        <dbReference type="ARBA" id="ARBA00007351"/>
    </source>
</evidence>
<evidence type="ECO:0000256" key="6">
    <source>
        <dbReference type="ARBA" id="ARBA00022946"/>
    </source>
</evidence>
<keyword evidence="9 12" id="KW-0472">Membrane</keyword>
<evidence type="ECO:0000313" key="14">
    <source>
        <dbReference type="Proteomes" id="UP000472273"/>
    </source>
</evidence>
<reference evidence="13" key="2">
    <citation type="submission" date="2025-09" db="UniProtKB">
        <authorList>
            <consortium name="Ensembl"/>
        </authorList>
    </citation>
    <scope>IDENTIFICATION</scope>
</reference>
<dbReference type="GO" id="GO:0006123">
    <property type="term" value="P:mitochondrial electron transport, cytochrome c to oxygen"/>
    <property type="evidence" value="ECO:0007669"/>
    <property type="project" value="InterPro"/>
</dbReference>
<organism evidence="13 14">
    <name type="scientific">Pseudonaja textilis</name>
    <name type="common">Eastern brown snake</name>
    <dbReference type="NCBI Taxonomy" id="8673"/>
    <lineage>
        <taxon>Eukaryota</taxon>
        <taxon>Metazoa</taxon>
        <taxon>Chordata</taxon>
        <taxon>Craniata</taxon>
        <taxon>Vertebrata</taxon>
        <taxon>Euteleostomi</taxon>
        <taxon>Lepidosauria</taxon>
        <taxon>Squamata</taxon>
        <taxon>Bifurcata</taxon>
        <taxon>Unidentata</taxon>
        <taxon>Episquamata</taxon>
        <taxon>Toxicofera</taxon>
        <taxon>Serpentes</taxon>
        <taxon>Colubroidea</taxon>
        <taxon>Elapidae</taxon>
        <taxon>Hydrophiinae</taxon>
        <taxon>Pseudonaja</taxon>
    </lineage>
</organism>
<keyword evidence="6" id="KW-0809">Transit peptide</keyword>
<dbReference type="InterPro" id="IPR023272">
    <property type="entry name" value="Cyt_c_oxidase_suVIIB_dom_sf"/>
</dbReference>
<dbReference type="Pfam" id="PF05392">
    <property type="entry name" value="COX7B"/>
    <property type="match status" value="1"/>
</dbReference>
<dbReference type="Ensembl" id="ENSPTXT00000015247.1">
    <property type="protein sequence ID" value="ENSPTXP00000014783.1"/>
    <property type="gene ID" value="ENSPTXG00000010228.1"/>
</dbReference>
<evidence type="ECO:0000256" key="10">
    <source>
        <dbReference type="ARBA" id="ARBA00040623"/>
    </source>
</evidence>
<dbReference type="SUPFAM" id="SSF81423">
    <property type="entry name" value="Mitochondrial cytochrome c oxidase subunit VIIb"/>
    <property type="match status" value="1"/>
</dbReference>
<evidence type="ECO:0000256" key="5">
    <source>
        <dbReference type="ARBA" id="ARBA00022792"/>
    </source>
</evidence>
<feature type="transmembrane region" description="Helical" evidence="12">
    <location>
        <begin position="36"/>
        <end position="58"/>
    </location>
</feature>
<evidence type="ECO:0000256" key="1">
    <source>
        <dbReference type="ARBA" id="ARBA00004434"/>
    </source>
</evidence>
<sequence length="80" mass="8857">MFPLARRALGLSARGIQHTVTRQAHRKLEPDFHEKYGNLILLSGVTFGIGMWTYVSIWQTSQQPGSSRNASLHSAAGFVC</sequence>
<dbReference type="UniPathway" id="UPA00705"/>
<keyword evidence="5" id="KW-0999">Mitochondrion inner membrane</keyword>
<keyword evidence="4 12" id="KW-0812">Transmembrane</keyword>
<evidence type="ECO:0000256" key="8">
    <source>
        <dbReference type="ARBA" id="ARBA00023128"/>
    </source>
</evidence>
<dbReference type="AlphaFoldDB" id="A0A670YZ72"/>
<dbReference type="GO" id="GO:0005743">
    <property type="term" value="C:mitochondrial inner membrane"/>
    <property type="evidence" value="ECO:0007669"/>
    <property type="project" value="UniProtKB-SubCell"/>
</dbReference>
<dbReference type="OMA" id="DFHDKYD"/>
<comment type="pathway">
    <text evidence="2">Energy metabolism; oxidative phosphorylation.</text>
</comment>
<dbReference type="PANTHER" id="PTHR16716:SF0">
    <property type="entry name" value="CYTOCHROME C OXIDASE SUBUNIT 7B, MITOCHONDRIAL"/>
    <property type="match status" value="1"/>
</dbReference>
<keyword evidence="14" id="KW-1185">Reference proteome</keyword>
<evidence type="ECO:0000256" key="7">
    <source>
        <dbReference type="ARBA" id="ARBA00022989"/>
    </source>
</evidence>
<dbReference type="PANTHER" id="PTHR16716">
    <property type="entry name" value="CYTOCHROME C OXIDASE SUBUNIT 7B, MITOCHONDRIAL"/>
    <property type="match status" value="1"/>
</dbReference>